<keyword evidence="3" id="KW-0547">Nucleotide-binding</keyword>
<evidence type="ECO:0000259" key="5">
    <source>
        <dbReference type="PROSITE" id="PS50893"/>
    </source>
</evidence>
<dbReference type="SUPFAM" id="SSF52540">
    <property type="entry name" value="P-loop containing nucleoside triphosphate hydrolases"/>
    <property type="match status" value="1"/>
</dbReference>
<dbReference type="EMBL" id="JACCFP010000001">
    <property type="protein sequence ID" value="NYI99644.1"/>
    <property type="molecule type" value="Genomic_DNA"/>
</dbReference>
<dbReference type="Gene3D" id="3.40.50.300">
    <property type="entry name" value="P-loop containing nucleotide triphosphate hydrolases"/>
    <property type="match status" value="1"/>
</dbReference>
<dbReference type="InterPro" id="IPR017871">
    <property type="entry name" value="ABC_transporter-like_CS"/>
</dbReference>
<dbReference type="PROSITE" id="PS50893">
    <property type="entry name" value="ABC_TRANSPORTER_2"/>
    <property type="match status" value="1"/>
</dbReference>
<keyword evidence="4 6" id="KW-0067">ATP-binding</keyword>
<dbReference type="Pfam" id="PF00005">
    <property type="entry name" value="ABC_tran"/>
    <property type="match status" value="1"/>
</dbReference>
<evidence type="ECO:0000313" key="7">
    <source>
        <dbReference type="Proteomes" id="UP000530424"/>
    </source>
</evidence>
<dbReference type="PANTHER" id="PTHR43776:SF7">
    <property type="entry name" value="D,D-DIPEPTIDE TRANSPORT ATP-BINDING PROTEIN DDPF-RELATED"/>
    <property type="match status" value="1"/>
</dbReference>
<sequence>MSRLEVEDLTVKYRSGRHERIAVDRVSFAVAAGGTLGIVGESGSGKTSLAGAVAGIVPTAGGRVSIGRRAAGRQLRRHPVQTVFQDPYGSLNPRMAVGDAIAEGVRAGGRSGAAVRTAVSEWLEAVGLDPRTASARPGGLSGGQCQRIAIARALAADPEVLIADEITSALDVSVQGSVLNLVRAKQRELGFTLVVISHNLAIVRFLAEDLAVMHEGRLVERGATQDVLSAPQDPYTRSLIDAVPVLGGSRPASNGDRQ</sequence>
<dbReference type="SMART" id="SM00382">
    <property type="entry name" value="AAA"/>
    <property type="match status" value="1"/>
</dbReference>
<evidence type="ECO:0000256" key="4">
    <source>
        <dbReference type="ARBA" id="ARBA00022840"/>
    </source>
</evidence>
<organism evidence="6 7">
    <name type="scientific">Nocardioides thalensis</name>
    <dbReference type="NCBI Taxonomy" id="1914755"/>
    <lineage>
        <taxon>Bacteria</taxon>
        <taxon>Bacillati</taxon>
        <taxon>Actinomycetota</taxon>
        <taxon>Actinomycetes</taxon>
        <taxon>Propionibacteriales</taxon>
        <taxon>Nocardioidaceae</taxon>
        <taxon>Nocardioides</taxon>
    </lineage>
</organism>
<accession>A0A853BX11</accession>
<dbReference type="GO" id="GO:0016887">
    <property type="term" value="F:ATP hydrolysis activity"/>
    <property type="evidence" value="ECO:0007669"/>
    <property type="project" value="InterPro"/>
</dbReference>
<dbReference type="PANTHER" id="PTHR43776">
    <property type="entry name" value="TRANSPORT ATP-BINDING PROTEIN"/>
    <property type="match status" value="1"/>
</dbReference>
<evidence type="ECO:0000256" key="2">
    <source>
        <dbReference type="ARBA" id="ARBA00022448"/>
    </source>
</evidence>
<protein>
    <submittedName>
        <fullName evidence="6">Peptide/nickel transport system ATP-binding protein</fullName>
    </submittedName>
</protein>
<dbReference type="PROSITE" id="PS00211">
    <property type="entry name" value="ABC_TRANSPORTER_1"/>
    <property type="match status" value="1"/>
</dbReference>
<dbReference type="InterPro" id="IPR050319">
    <property type="entry name" value="ABC_transp_ATP-bind"/>
</dbReference>
<name>A0A853BX11_9ACTN</name>
<keyword evidence="2" id="KW-0813">Transport</keyword>
<dbReference type="InterPro" id="IPR003593">
    <property type="entry name" value="AAA+_ATPase"/>
</dbReference>
<comment type="similarity">
    <text evidence="1">Belongs to the ABC transporter superfamily.</text>
</comment>
<feature type="domain" description="ABC transporter" evidence="5">
    <location>
        <begin position="4"/>
        <end position="240"/>
    </location>
</feature>
<evidence type="ECO:0000256" key="3">
    <source>
        <dbReference type="ARBA" id="ARBA00022741"/>
    </source>
</evidence>
<dbReference type="GO" id="GO:0005524">
    <property type="term" value="F:ATP binding"/>
    <property type="evidence" value="ECO:0007669"/>
    <property type="project" value="UniProtKB-KW"/>
</dbReference>
<proteinExistence type="inferred from homology"/>
<dbReference type="InterPro" id="IPR027417">
    <property type="entry name" value="P-loop_NTPase"/>
</dbReference>
<evidence type="ECO:0000313" key="6">
    <source>
        <dbReference type="EMBL" id="NYI99644.1"/>
    </source>
</evidence>
<gene>
    <name evidence="6" type="ORF">HNR19_000343</name>
</gene>
<keyword evidence="7" id="KW-1185">Reference proteome</keyword>
<dbReference type="Proteomes" id="UP000530424">
    <property type="component" value="Unassembled WGS sequence"/>
</dbReference>
<dbReference type="GO" id="GO:0055085">
    <property type="term" value="P:transmembrane transport"/>
    <property type="evidence" value="ECO:0007669"/>
    <property type="project" value="UniProtKB-ARBA"/>
</dbReference>
<dbReference type="AlphaFoldDB" id="A0A853BX11"/>
<dbReference type="CDD" id="cd03257">
    <property type="entry name" value="ABC_NikE_OppD_transporters"/>
    <property type="match status" value="1"/>
</dbReference>
<dbReference type="InterPro" id="IPR003439">
    <property type="entry name" value="ABC_transporter-like_ATP-bd"/>
</dbReference>
<reference evidence="6 7" key="1">
    <citation type="submission" date="2020-07" db="EMBL/GenBank/DDBJ databases">
        <title>Sequencing the genomes of 1000 actinobacteria strains.</title>
        <authorList>
            <person name="Klenk H.-P."/>
        </authorList>
    </citation>
    <scope>NUCLEOTIDE SEQUENCE [LARGE SCALE GENOMIC DNA]</scope>
    <source>
        <strain evidence="6 7">DSM 103833</strain>
    </source>
</reference>
<dbReference type="RefSeq" id="WP_179666269.1">
    <property type="nucleotide sequence ID" value="NZ_JACCFP010000001.1"/>
</dbReference>
<comment type="caution">
    <text evidence="6">The sequence shown here is derived from an EMBL/GenBank/DDBJ whole genome shotgun (WGS) entry which is preliminary data.</text>
</comment>
<evidence type="ECO:0000256" key="1">
    <source>
        <dbReference type="ARBA" id="ARBA00005417"/>
    </source>
</evidence>